<sequence length="280" mass="31364">MKKKPGEKIMIDDTRGTVEICSNEMLDWNSRAIPVARSKGGVKAVSHPYDNLIRTGFTAWPPPEIVQKLYKSRQSRAFEGKDLEIATSGLGYYCDLQSLHSEDAITWTVFGTIARAPQDILEPWLRDLFRLIDLPGAKTDNAEISLWRRIPHPDTLVSGGPEIDMGITTSNTVILCEAKWLSGIGAAQGKAKDKDQIQLRGEFLTKYGTVIFPDRPHKVVLGISLLPNAFKDTMPEGVSFRTTTWQHLGALPSHPLVDELARYSEWKTVNSKMTRKVNIY</sequence>
<name>A0ABR9H298_9BACT</name>
<gene>
    <name evidence="1" type="ORF">H4684_001476</name>
</gene>
<dbReference type="RefSeq" id="WP_192623303.1">
    <property type="nucleotide sequence ID" value="NZ_JADBGG010000009.1"/>
</dbReference>
<reference evidence="1 2" key="1">
    <citation type="submission" date="2020-10" db="EMBL/GenBank/DDBJ databases">
        <title>Genomic Encyclopedia of Type Strains, Phase IV (KMG-IV): sequencing the most valuable type-strain genomes for metagenomic binning, comparative biology and taxonomic classification.</title>
        <authorList>
            <person name="Goeker M."/>
        </authorList>
    </citation>
    <scope>NUCLEOTIDE SEQUENCE [LARGE SCALE GENOMIC DNA]</scope>
    <source>
        <strain evidence="1 2">DSM 4194</strain>
    </source>
</reference>
<accession>A0ABR9H298</accession>
<dbReference type="Proteomes" id="UP000639010">
    <property type="component" value="Unassembled WGS sequence"/>
</dbReference>
<proteinExistence type="predicted"/>
<evidence type="ECO:0000313" key="2">
    <source>
        <dbReference type="Proteomes" id="UP000639010"/>
    </source>
</evidence>
<dbReference type="EMBL" id="JADBGG010000009">
    <property type="protein sequence ID" value="MBE1424837.1"/>
    <property type="molecule type" value="Genomic_DNA"/>
</dbReference>
<evidence type="ECO:0000313" key="1">
    <source>
        <dbReference type="EMBL" id="MBE1424837.1"/>
    </source>
</evidence>
<comment type="caution">
    <text evidence="1">The sequence shown here is derived from an EMBL/GenBank/DDBJ whole genome shotgun (WGS) entry which is preliminary data.</text>
</comment>
<protein>
    <submittedName>
        <fullName evidence="1">Uncharacterized protein</fullName>
    </submittedName>
</protein>
<keyword evidence="2" id="KW-1185">Reference proteome</keyword>
<organism evidence="1 2">
    <name type="scientific">Desulfomicrobium macestii</name>
    <dbReference type="NCBI Taxonomy" id="90731"/>
    <lineage>
        <taxon>Bacteria</taxon>
        <taxon>Pseudomonadati</taxon>
        <taxon>Thermodesulfobacteriota</taxon>
        <taxon>Desulfovibrionia</taxon>
        <taxon>Desulfovibrionales</taxon>
        <taxon>Desulfomicrobiaceae</taxon>
        <taxon>Desulfomicrobium</taxon>
    </lineage>
</organism>